<dbReference type="InterPro" id="IPR001680">
    <property type="entry name" value="WD40_rpt"/>
</dbReference>
<dbReference type="GO" id="GO:0061700">
    <property type="term" value="C:GATOR2 complex"/>
    <property type="evidence" value="ECO:0007669"/>
    <property type="project" value="TreeGrafter"/>
</dbReference>
<dbReference type="EMBL" id="CAJOBI010332860">
    <property type="protein sequence ID" value="CAF5201356.1"/>
    <property type="molecule type" value="Genomic_DNA"/>
</dbReference>
<evidence type="ECO:0000256" key="1">
    <source>
        <dbReference type="ARBA" id="ARBA00008134"/>
    </source>
</evidence>
<reference evidence="5" key="1">
    <citation type="submission" date="2021-02" db="EMBL/GenBank/DDBJ databases">
        <authorList>
            <person name="Nowell W R."/>
        </authorList>
    </citation>
    <scope>NUCLEOTIDE SEQUENCE</scope>
</reference>
<dbReference type="PANTHER" id="PTHR46200">
    <property type="entry name" value="GATOR COMPLEX PROTEIN WDR24"/>
    <property type="match status" value="1"/>
</dbReference>
<keyword evidence="2" id="KW-0853">WD repeat</keyword>
<dbReference type="PANTHER" id="PTHR46200:SF1">
    <property type="entry name" value="GATOR COMPLEX PROTEIN WDR24"/>
    <property type="match status" value="1"/>
</dbReference>
<dbReference type="GO" id="GO:0016239">
    <property type="term" value="P:positive regulation of macroautophagy"/>
    <property type="evidence" value="ECO:0007669"/>
    <property type="project" value="TreeGrafter"/>
</dbReference>
<feature type="non-terminal residue" evidence="5">
    <location>
        <position position="1"/>
    </location>
</feature>
<dbReference type="Gene3D" id="2.130.10.10">
    <property type="entry name" value="YVTN repeat-like/Quinoprotein amine dehydrogenase"/>
    <property type="match status" value="1"/>
</dbReference>
<comment type="caution">
    <text evidence="5">The sequence shown here is derived from an EMBL/GenBank/DDBJ whole genome shotgun (WGS) entry which is preliminary data.</text>
</comment>
<gene>
    <name evidence="5" type="ORF">SMN809_LOCUS75597</name>
</gene>
<dbReference type="InterPro" id="IPR036322">
    <property type="entry name" value="WD40_repeat_dom_sf"/>
</dbReference>
<protein>
    <recommendedName>
        <fullName evidence="4">GATOR2 complex protein WDR24</fullName>
    </recommendedName>
</protein>
<dbReference type="GO" id="GO:1904263">
    <property type="term" value="P:positive regulation of TORC1 signaling"/>
    <property type="evidence" value="ECO:0007669"/>
    <property type="project" value="TreeGrafter"/>
</dbReference>
<dbReference type="InterPro" id="IPR037590">
    <property type="entry name" value="WDR24"/>
</dbReference>
<dbReference type="SUPFAM" id="SSF50978">
    <property type="entry name" value="WD40 repeat-like"/>
    <property type="match status" value="1"/>
</dbReference>
<sequence>MSEVNINQQGIICSCFVRARTSILALNSTSDRLIAAGQQNFQLFSLESIDDVEQFKEIHDFRNAPRPSAISRYAFQPKDVTWNPNNENYFATSSGTNGYLYIWDATRLVTIDQLNIHGSIINRLQFHPQNPNLLLTASQDGYAK</sequence>
<dbReference type="GO" id="GO:0005829">
    <property type="term" value="C:cytosol"/>
    <property type="evidence" value="ECO:0007669"/>
    <property type="project" value="TreeGrafter"/>
</dbReference>
<dbReference type="AlphaFoldDB" id="A0A8S3INJ4"/>
<name>A0A8S3INJ4_9BILA</name>
<dbReference type="GO" id="GO:0005774">
    <property type="term" value="C:vacuolar membrane"/>
    <property type="evidence" value="ECO:0007669"/>
    <property type="project" value="TreeGrafter"/>
</dbReference>
<comment type="similarity">
    <text evidence="1">Belongs to the WD repeat WDR24 family.</text>
</comment>
<dbReference type="Proteomes" id="UP000676336">
    <property type="component" value="Unassembled WGS sequence"/>
</dbReference>
<evidence type="ECO:0000256" key="4">
    <source>
        <dbReference type="ARBA" id="ARBA00040269"/>
    </source>
</evidence>
<proteinExistence type="inferred from homology"/>
<evidence type="ECO:0000256" key="3">
    <source>
        <dbReference type="ARBA" id="ARBA00022737"/>
    </source>
</evidence>
<organism evidence="5 6">
    <name type="scientific">Rotaria magnacalcarata</name>
    <dbReference type="NCBI Taxonomy" id="392030"/>
    <lineage>
        <taxon>Eukaryota</taxon>
        <taxon>Metazoa</taxon>
        <taxon>Spiralia</taxon>
        <taxon>Gnathifera</taxon>
        <taxon>Rotifera</taxon>
        <taxon>Eurotatoria</taxon>
        <taxon>Bdelloidea</taxon>
        <taxon>Philodinida</taxon>
        <taxon>Philodinidae</taxon>
        <taxon>Rotaria</taxon>
    </lineage>
</organism>
<evidence type="ECO:0000256" key="2">
    <source>
        <dbReference type="ARBA" id="ARBA00022574"/>
    </source>
</evidence>
<keyword evidence="3" id="KW-0677">Repeat</keyword>
<evidence type="ECO:0000313" key="5">
    <source>
        <dbReference type="EMBL" id="CAF5201356.1"/>
    </source>
</evidence>
<accession>A0A8S3INJ4</accession>
<dbReference type="InterPro" id="IPR015943">
    <property type="entry name" value="WD40/YVTN_repeat-like_dom_sf"/>
</dbReference>
<dbReference type="Pfam" id="PF00400">
    <property type="entry name" value="WD40"/>
    <property type="match status" value="1"/>
</dbReference>
<evidence type="ECO:0000313" key="6">
    <source>
        <dbReference type="Proteomes" id="UP000676336"/>
    </source>
</evidence>